<proteinExistence type="predicted"/>
<dbReference type="EMBL" id="CP060139">
    <property type="protein sequence ID" value="QNR22965.1"/>
    <property type="molecule type" value="Genomic_DNA"/>
</dbReference>
<gene>
    <name evidence="1" type="ORF">H4K34_11305</name>
    <name evidence="2" type="ORF">H4K34_11525</name>
</gene>
<dbReference type="Proteomes" id="UP000516305">
    <property type="component" value="Chromosome"/>
</dbReference>
<protein>
    <submittedName>
        <fullName evidence="2">Uncharacterized protein</fullName>
    </submittedName>
</protein>
<organism evidence="2 3">
    <name type="scientific">Croceimicrobium hydrocarbonivorans</name>
    <dbReference type="NCBI Taxonomy" id="2761580"/>
    <lineage>
        <taxon>Bacteria</taxon>
        <taxon>Pseudomonadati</taxon>
        <taxon>Bacteroidota</taxon>
        <taxon>Flavobacteriia</taxon>
        <taxon>Flavobacteriales</taxon>
        <taxon>Owenweeksiaceae</taxon>
        <taxon>Croceimicrobium</taxon>
    </lineage>
</organism>
<evidence type="ECO:0000313" key="1">
    <source>
        <dbReference type="EMBL" id="QNR22965.1"/>
    </source>
</evidence>
<reference evidence="2 3" key="1">
    <citation type="submission" date="2020-08" db="EMBL/GenBank/DDBJ databases">
        <title>Croceimicrobium hydrocarbonivorans gen. nov., sp. nov., a novel marine bacterium isolated from a bacterial consortium that degrades polyethylene terephthalate.</title>
        <authorList>
            <person name="Liu R."/>
        </authorList>
    </citation>
    <scope>NUCLEOTIDE SEQUENCE [LARGE SCALE GENOMIC DNA]</scope>
    <source>
        <strain evidence="2 3">A20-9</strain>
    </source>
</reference>
<dbReference type="EMBL" id="CP060139">
    <property type="protein sequence ID" value="QNR23009.1"/>
    <property type="molecule type" value="Genomic_DNA"/>
</dbReference>
<dbReference type="KEGG" id="chyd:H4K34_11305"/>
<keyword evidence="3" id="KW-1185">Reference proteome</keyword>
<evidence type="ECO:0000313" key="3">
    <source>
        <dbReference type="Proteomes" id="UP000516305"/>
    </source>
</evidence>
<dbReference type="RefSeq" id="WP_210757534.1">
    <property type="nucleotide sequence ID" value="NZ_CP060139.1"/>
</dbReference>
<dbReference type="KEGG" id="chyd:H4K34_11525"/>
<sequence length="130" mass="14629">MTILERITKLYRDNFNSTTHGTHRDVLNELAGIPVKTIEADYNLSDDDRGYCIQSLSDDPVIVRIPSDISEGFFCTLERLGSGSFEFRGNGFTINGVEDLSISIENQWNSVYVRVYGPTRAKVEGSFLQN</sequence>
<dbReference type="AlphaFoldDB" id="A0A7H0VBB1"/>
<name>A0A7H0VBB1_9FLAO</name>
<accession>A0A7H0VBB1</accession>
<evidence type="ECO:0000313" key="2">
    <source>
        <dbReference type="EMBL" id="QNR23009.1"/>
    </source>
</evidence>